<accession>A0A1M5V5V8</accession>
<sequence>MIKRFMYLIMTGILLFVLTACGSSSKTTYENIIEDKEMNFAMTGAYPPFNFIDDNGDLTGFDIDIANAIANELGVKAKPITTAWDGIIAGLTGKKFDMIIGSMSITEERLKEVNFTSPYYYDGAQFFAMKGSGLNSIEELKDGKVGVVTGTTFHDALKEMGNIKEILQFESDVDNIMAAEQKRSDGLVTGKFVGLQAPQKYSVDLEPIGPLLYAEEIGIAIRKDDTKLLEEVNAALKKIIEDGTYEEISDKWFGVNILNK</sequence>
<dbReference type="RefSeq" id="WP_084133510.1">
    <property type="nucleotide sequence ID" value="NZ_FQXM01000010.1"/>
</dbReference>
<dbReference type="PANTHER" id="PTHR35936">
    <property type="entry name" value="MEMBRANE-BOUND LYTIC MUREIN TRANSGLYCOSYLASE F"/>
    <property type="match status" value="1"/>
</dbReference>
<comment type="subcellular location">
    <subcellularLocation>
        <location evidence="1">Cell envelope</location>
    </subcellularLocation>
</comment>
<dbReference type="STRING" id="1121316.SAMN02745207_02107"/>
<dbReference type="EMBL" id="FQXM01000010">
    <property type="protein sequence ID" value="SHH70629.1"/>
    <property type="molecule type" value="Genomic_DNA"/>
</dbReference>
<dbReference type="Pfam" id="PF00497">
    <property type="entry name" value="SBP_bac_3"/>
    <property type="match status" value="1"/>
</dbReference>
<dbReference type="Gene3D" id="3.40.190.10">
    <property type="entry name" value="Periplasmic binding protein-like II"/>
    <property type="match status" value="2"/>
</dbReference>
<feature type="chain" id="PRO_5012160763" evidence="5">
    <location>
        <begin position="23"/>
        <end position="260"/>
    </location>
</feature>
<evidence type="ECO:0000256" key="1">
    <source>
        <dbReference type="ARBA" id="ARBA00004196"/>
    </source>
</evidence>
<dbReference type="OrthoDB" id="8613538at2"/>
<evidence type="ECO:0000256" key="2">
    <source>
        <dbReference type="ARBA" id="ARBA00010333"/>
    </source>
</evidence>
<name>A0A1M5V5V8_9CLOT</name>
<gene>
    <name evidence="7" type="ORF">SAMN02745207_02107</name>
</gene>
<dbReference type="GO" id="GO:0030313">
    <property type="term" value="C:cell envelope"/>
    <property type="evidence" value="ECO:0007669"/>
    <property type="project" value="UniProtKB-SubCell"/>
</dbReference>
<evidence type="ECO:0000259" key="6">
    <source>
        <dbReference type="SMART" id="SM00062"/>
    </source>
</evidence>
<dbReference type="PANTHER" id="PTHR35936:SF19">
    <property type="entry name" value="AMINO-ACID-BINDING PROTEIN YXEM-RELATED"/>
    <property type="match status" value="1"/>
</dbReference>
<dbReference type="PROSITE" id="PS01039">
    <property type="entry name" value="SBP_BACTERIAL_3"/>
    <property type="match status" value="1"/>
</dbReference>
<dbReference type="SMART" id="SM00062">
    <property type="entry name" value="PBPb"/>
    <property type="match status" value="1"/>
</dbReference>
<feature type="signal peptide" evidence="5">
    <location>
        <begin position="1"/>
        <end position="22"/>
    </location>
</feature>
<comment type="similarity">
    <text evidence="2 4">Belongs to the bacterial solute-binding protein 3 family.</text>
</comment>
<keyword evidence="3 5" id="KW-0732">Signal</keyword>
<evidence type="ECO:0000256" key="4">
    <source>
        <dbReference type="RuleBase" id="RU003744"/>
    </source>
</evidence>
<organism evidence="7 8">
    <name type="scientific">Clostridium grantii DSM 8605</name>
    <dbReference type="NCBI Taxonomy" id="1121316"/>
    <lineage>
        <taxon>Bacteria</taxon>
        <taxon>Bacillati</taxon>
        <taxon>Bacillota</taxon>
        <taxon>Clostridia</taxon>
        <taxon>Eubacteriales</taxon>
        <taxon>Clostridiaceae</taxon>
        <taxon>Clostridium</taxon>
    </lineage>
</organism>
<reference evidence="7 8" key="1">
    <citation type="submission" date="2016-11" db="EMBL/GenBank/DDBJ databases">
        <authorList>
            <person name="Jaros S."/>
            <person name="Januszkiewicz K."/>
            <person name="Wedrychowicz H."/>
        </authorList>
    </citation>
    <scope>NUCLEOTIDE SEQUENCE [LARGE SCALE GENOMIC DNA]</scope>
    <source>
        <strain evidence="7 8">DSM 8605</strain>
    </source>
</reference>
<dbReference type="SUPFAM" id="SSF53850">
    <property type="entry name" value="Periplasmic binding protein-like II"/>
    <property type="match status" value="1"/>
</dbReference>
<dbReference type="InterPro" id="IPR001638">
    <property type="entry name" value="Solute-binding_3/MltF_N"/>
</dbReference>
<dbReference type="PROSITE" id="PS51257">
    <property type="entry name" value="PROKAR_LIPOPROTEIN"/>
    <property type="match status" value="1"/>
</dbReference>
<keyword evidence="8" id="KW-1185">Reference proteome</keyword>
<proteinExistence type="inferred from homology"/>
<evidence type="ECO:0000256" key="3">
    <source>
        <dbReference type="ARBA" id="ARBA00022729"/>
    </source>
</evidence>
<dbReference type="Proteomes" id="UP000184447">
    <property type="component" value="Unassembled WGS sequence"/>
</dbReference>
<dbReference type="AlphaFoldDB" id="A0A1M5V5V8"/>
<evidence type="ECO:0000256" key="5">
    <source>
        <dbReference type="SAM" id="SignalP"/>
    </source>
</evidence>
<feature type="domain" description="Solute-binding protein family 3/N-terminal" evidence="6">
    <location>
        <begin position="37"/>
        <end position="256"/>
    </location>
</feature>
<protein>
    <submittedName>
        <fullName evidence="7">Polar amino acid transport system substrate-binding protein</fullName>
    </submittedName>
</protein>
<dbReference type="InterPro" id="IPR018313">
    <property type="entry name" value="SBP_3_CS"/>
</dbReference>
<dbReference type="CDD" id="cd13713">
    <property type="entry name" value="PBP2_Cystine_like_1"/>
    <property type="match status" value="1"/>
</dbReference>
<evidence type="ECO:0000313" key="8">
    <source>
        <dbReference type="Proteomes" id="UP000184447"/>
    </source>
</evidence>
<evidence type="ECO:0000313" key="7">
    <source>
        <dbReference type="EMBL" id="SHH70629.1"/>
    </source>
</evidence>